<name>X1LFD7_9ZZZZ</name>
<evidence type="ECO:0000259" key="1">
    <source>
        <dbReference type="Pfam" id="PF01261"/>
    </source>
</evidence>
<dbReference type="GO" id="GO:0008270">
    <property type="term" value="F:zinc ion binding"/>
    <property type="evidence" value="ECO:0007669"/>
    <property type="project" value="InterPro"/>
</dbReference>
<dbReference type="GO" id="GO:0003677">
    <property type="term" value="F:DNA binding"/>
    <property type="evidence" value="ECO:0007669"/>
    <property type="project" value="InterPro"/>
</dbReference>
<dbReference type="InterPro" id="IPR001719">
    <property type="entry name" value="AP_endonuc_2"/>
</dbReference>
<sequence>MADLLFGPAGVPLSAKERSTESGIHRVAELGLGCMELEFVRGVKMSERSALAIGQLAREKGVALSAHAPYFINFNAQELEKIRASQERLLHTARIASLCGARSVVFHAAYYLSDPPNRVYDMVKKQLQEVTSKLRTEGNRIWIRPENTGKVSQFGTLDEVIKLSKEIEGITPCIDFAHWHARTGNFNSYTEFTATLEQIENKLGRATLDNMHIHASGIAYGEKGEIKHLNMKESDFNYVDLVKALKDYKVKGLVISESPNLEEDALLLRETYNSCM</sequence>
<accession>X1LFD7</accession>
<dbReference type="InterPro" id="IPR036237">
    <property type="entry name" value="Xyl_isomerase-like_sf"/>
</dbReference>
<dbReference type="EMBL" id="BARV01000073">
    <property type="protein sequence ID" value="GAH92873.1"/>
    <property type="molecule type" value="Genomic_DNA"/>
</dbReference>
<reference evidence="2" key="1">
    <citation type="journal article" date="2014" name="Front. Microbiol.">
        <title>High frequency of phylogenetically diverse reductive dehalogenase-homologous genes in deep subseafloor sedimentary metagenomes.</title>
        <authorList>
            <person name="Kawai M."/>
            <person name="Futagami T."/>
            <person name="Toyoda A."/>
            <person name="Takaki Y."/>
            <person name="Nishi S."/>
            <person name="Hori S."/>
            <person name="Arai W."/>
            <person name="Tsubouchi T."/>
            <person name="Morono Y."/>
            <person name="Uchiyama I."/>
            <person name="Ito T."/>
            <person name="Fujiyama A."/>
            <person name="Inagaki F."/>
            <person name="Takami H."/>
        </authorList>
    </citation>
    <scope>NUCLEOTIDE SEQUENCE</scope>
    <source>
        <strain evidence="2">Expedition CK06-06</strain>
    </source>
</reference>
<protein>
    <recommendedName>
        <fullName evidence="1">Xylose isomerase-like TIM barrel domain-containing protein</fullName>
    </recommendedName>
</protein>
<dbReference type="AlphaFoldDB" id="X1LFD7"/>
<dbReference type="SUPFAM" id="SSF51658">
    <property type="entry name" value="Xylose isomerase-like"/>
    <property type="match status" value="1"/>
</dbReference>
<gene>
    <name evidence="2" type="ORF">S06H3_00427</name>
</gene>
<proteinExistence type="predicted"/>
<dbReference type="Pfam" id="PF01261">
    <property type="entry name" value="AP_endonuc_2"/>
    <property type="match status" value="1"/>
</dbReference>
<comment type="caution">
    <text evidence="2">The sequence shown here is derived from an EMBL/GenBank/DDBJ whole genome shotgun (WGS) entry which is preliminary data.</text>
</comment>
<dbReference type="GO" id="GO:0003906">
    <property type="term" value="F:DNA-(apurinic or apyrimidinic site) endonuclease activity"/>
    <property type="evidence" value="ECO:0007669"/>
    <property type="project" value="TreeGrafter"/>
</dbReference>
<dbReference type="FunFam" id="3.20.20.150:FF:000017">
    <property type="entry name" value="Endonuclease IV related protein"/>
    <property type="match status" value="1"/>
</dbReference>
<dbReference type="InterPro" id="IPR013022">
    <property type="entry name" value="Xyl_isomerase-like_TIM-brl"/>
</dbReference>
<feature type="domain" description="Xylose isomerase-like TIM barrel" evidence="1">
    <location>
        <begin position="25"/>
        <end position="262"/>
    </location>
</feature>
<dbReference type="SMART" id="SM00518">
    <property type="entry name" value="AP2Ec"/>
    <property type="match status" value="1"/>
</dbReference>
<dbReference type="CDD" id="cd00019">
    <property type="entry name" value="AP2Ec"/>
    <property type="match status" value="1"/>
</dbReference>
<dbReference type="PANTHER" id="PTHR21445">
    <property type="entry name" value="ENDONUCLEASE IV ENDODEOXYRIBONUCLEASE IV"/>
    <property type="match status" value="1"/>
</dbReference>
<evidence type="ECO:0000313" key="2">
    <source>
        <dbReference type="EMBL" id="GAH92873.1"/>
    </source>
</evidence>
<dbReference type="Gene3D" id="3.20.20.150">
    <property type="entry name" value="Divalent-metal-dependent TIM barrel enzymes"/>
    <property type="match status" value="1"/>
</dbReference>
<organism evidence="2">
    <name type="scientific">marine sediment metagenome</name>
    <dbReference type="NCBI Taxonomy" id="412755"/>
    <lineage>
        <taxon>unclassified sequences</taxon>
        <taxon>metagenomes</taxon>
        <taxon>ecological metagenomes</taxon>
    </lineage>
</organism>
<dbReference type="PANTHER" id="PTHR21445:SF0">
    <property type="entry name" value="APURINIC-APYRIMIDINIC ENDONUCLEASE"/>
    <property type="match status" value="1"/>
</dbReference>
<dbReference type="GO" id="GO:0008081">
    <property type="term" value="F:phosphoric diester hydrolase activity"/>
    <property type="evidence" value="ECO:0007669"/>
    <property type="project" value="TreeGrafter"/>
</dbReference>
<dbReference type="GO" id="GO:0006284">
    <property type="term" value="P:base-excision repair"/>
    <property type="evidence" value="ECO:0007669"/>
    <property type="project" value="TreeGrafter"/>
</dbReference>